<dbReference type="InterPro" id="IPR000639">
    <property type="entry name" value="Epox_hydrolase-like"/>
</dbReference>
<feature type="compositionally biased region" description="Low complexity" evidence="3">
    <location>
        <begin position="184"/>
        <end position="201"/>
    </location>
</feature>
<dbReference type="STRING" id="91928.A0A0D2CAK8"/>
<evidence type="ECO:0000259" key="4">
    <source>
        <dbReference type="Pfam" id="PF00561"/>
    </source>
</evidence>
<sequence length="439" mass="47441">MAYTHQDSPSTSPDPTSLPPLPLPEGVTSRFVDTSPHSLVFHVLESLPSRLSAAANTKPPLIILCHGFPEIAYSWRKILPLLSAKGYHAVAFDQRGYGRTFSRQPLAATSFSPTALIKDTITLVSALGYTHAAAIVGHDFGAVTATYCALARPDIFHRLVLMSHPFAGPPSLPFNTSPSYDGQSTTTTSTTTTPSAAAAPANEGGDESKGKGKYGEVDIHTALAQLARPRKHYKWYYCTPGSNAEMTYPTGSALHDFLRGYFHLKSADWDGNSPHALAGWTAAALAQMPRYYVMDLADTMREAVARDMASEDPDVVTARAGRWLPDPELAVYADEWARTTFQGGLNWYRIQTVREIAAEMTLWSGAKLSVPTVFVSGSKDWGTFQEPGAVEAMETGKSVKGGMYRGTVLVDGAGHWVNQEQPARCVEEILGLIDATSSA</sequence>
<dbReference type="AlphaFoldDB" id="A0A0D2CAK8"/>
<evidence type="ECO:0000313" key="5">
    <source>
        <dbReference type="EMBL" id="KIW20604.1"/>
    </source>
</evidence>
<protein>
    <recommendedName>
        <fullName evidence="4">AB hydrolase-1 domain-containing protein</fullName>
    </recommendedName>
</protein>
<dbReference type="InterPro" id="IPR029058">
    <property type="entry name" value="AB_hydrolase_fold"/>
</dbReference>
<evidence type="ECO:0000256" key="2">
    <source>
        <dbReference type="ARBA" id="ARBA00038334"/>
    </source>
</evidence>
<proteinExistence type="inferred from homology"/>
<dbReference type="Gene3D" id="3.40.50.1820">
    <property type="entry name" value="alpha/beta hydrolase"/>
    <property type="match status" value="1"/>
</dbReference>
<feature type="compositionally biased region" description="Polar residues" evidence="3">
    <location>
        <begin position="173"/>
        <end position="183"/>
    </location>
</feature>
<evidence type="ECO:0000256" key="3">
    <source>
        <dbReference type="SAM" id="MobiDB-lite"/>
    </source>
</evidence>
<organism evidence="5 6">
    <name type="scientific">Exophiala spinifera</name>
    <dbReference type="NCBI Taxonomy" id="91928"/>
    <lineage>
        <taxon>Eukaryota</taxon>
        <taxon>Fungi</taxon>
        <taxon>Dikarya</taxon>
        <taxon>Ascomycota</taxon>
        <taxon>Pezizomycotina</taxon>
        <taxon>Eurotiomycetes</taxon>
        <taxon>Chaetothyriomycetidae</taxon>
        <taxon>Chaetothyriales</taxon>
        <taxon>Herpotrichiellaceae</taxon>
        <taxon>Exophiala</taxon>
    </lineage>
</organism>
<dbReference type="SUPFAM" id="SSF53474">
    <property type="entry name" value="alpha/beta-Hydrolases"/>
    <property type="match status" value="1"/>
</dbReference>
<comment type="similarity">
    <text evidence="2">Belongs to the AB hydrolase superfamily. Epoxide hydrolase family.</text>
</comment>
<dbReference type="HOGENOM" id="CLU_020336_7_4_1"/>
<dbReference type="PRINTS" id="PR00412">
    <property type="entry name" value="EPOXHYDRLASE"/>
</dbReference>
<keyword evidence="1" id="KW-0378">Hydrolase</keyword>
<accession>A0A0D2CAK8</accession>
<evidence type="ECO:0000256" key="1">
    <source>
        <dbReference type="ARBA" id="ARBA00022801"/>
    </source>
</evidence>
<evidence type="ECO:0000313" key="6">
    <source>
        <dbReference type="Proteomes" id="UP000053328"/>
    </source>
</evidence>
<name>A0A0D2CAK8_9EURO</name>
<feature type="domain" description="AB hydrolase-1" evidence="4">
    <location>
        <begin position="60"/>
        <end position="181"/>
    </location>
</feature>
<dbReference type="RefSeq" id="XP_016240820.1">
    <property type="nucleotide sequence ID" value="XM_016375544.1"/>
</dbReference>
<dbReference type="OrthoDB" id="408373at2759"/>
<feature type="region of interest" description="Disordered" evidence="3">
    <location>
        <begin position="173"/>
        <end position="213"/>
    </location>
</feature>
<gene>
    <name evidence="5" type="ORF">PV08_01179</name>
</gene>
<dbReference type="EMBL" id="KN847492">
    <property type="protein sequence ID" value="KIW20604.1"/>
    <property type="molecule type" value="Genomic_DNA"/>
</dbReference>
<dbReference type="PANTHER" id="PTHR43329">
    <property type="entry name" value="EPOXIDE HYDROLASE"/>
    <property type="match status" value="1"/>
</dbReference>
<dbReference type="Proteomes" id="UP000053328">
    <property type="component" value="Unassembled WGS sequence"/>
</dbReference>
<dbReference type="VEuPathDB" id="FungiDB:PV08_01179"/>
<reference evidence="5 6" key="1">
    <citation type="submission" date="2015-01" db="EMBL/GenBank/DDBJ databases">
        <title>The Genome Sequence of Exophiala spinifera CBS89968.</title>
        <authorList>
            <consortium name="The Broad Institute Genomics Platform"/>
            <person name="Cuomo C."/>
            <person name="de Hoog S."/>
            <person name="Gorbushina A."/>
            <person name="Stielow B."/>
            <person name="Teixiera M."/>
            <person name="Abouelleil A."/>
            <person name="Chapman S.B."/>
            <person name="Priest M."/>
            <person name="Young S.K."/>
            <person name="Wortman J."/>
            <person name="Nusbaum C."/>
            <person name="Birren B."/>
        </authorList>
    </citation>
    <scope>NUCLEOTIDE SEQUENCE [LARGE SCALE GENOMIC DNA]</scope>
    <source>
        <strain evidence="5 6">CBS 89968</strain>
    </source>
</reference>
<dbReference type="GeneID" id="27328262"/>
<dbReference type="InterPro" id="IPR000073">
    <property type="entry name" value="AB_hydrolase_1"/>
</dbReference>
<dbReference type="Pfam" id="PF00561">
    <property type="entry name" value="Abhydrolase_1"/>
    <property type="match status" value="1"/>
</dbReference>
<keyword evidence="6" id="KW-1185">Reference proteome</keyword>
<dbReference type="GO" id="GO:0016787">
    <property type="term" value="F:hydrolase activity"/>
    <property type="evidence" value="ECO:0007669"/>
    <property type="project" value="UniProtKB-KW"/>
</dbReference>
<feature type="region of interest" description="Disordered" evidence="3">
    <location>
        <begin position="1"/>
        <end position="25"/>
    </location>
</feature>